<dbReference type="PANTHER" id="PTHR34934:SF1">
    <property type="entry name" value="FLAVIN-DEPENDENT THYMIDYLATE SYNTHASE"/>
    <property type="match status" value="1"/>
</dbReference>
<dbReference type="InterPro" id="IPR036098">
    <property type="entry name" value="Thymidylate_synthase_ThyX_sf"/>
</dbReference>
<dbReference type="InterPro" id="IPR003669">
    <property type="entry name" value="Thymidylate_synthase_ThyX"/>
</dbReference>
<sequence length="542" mass="62079">MNTPNEVFSAEEQDILSPYVTNTNRSVFVLTNLPEVIKGALFSRYSRSTLGLRTLLLKEFIQKKESKFDQIQGGGNHQKSSKNIELAIESAQNFYDRILDGYGDDSIGELGGAHLALENISILATKTVEDARIGGSPLEKSTRYVSFSEKINGEYQFYQEPALLKSAHRNLFLGTCRNLFDTYVRFTEPIRDHVRKRLPRDSKISQNAYERSVRARGFDIIRGLLPAATLTNMGVFGNGRFFETLISKLKVDSLSELNEIGQLSFEELNKVIPSFVRRADTNHRHFQDFRGFDFSQKEFVSNIADSQLGKLKPDKSELVNLIDYDSEAENKVIAAILYPYSSIPLQQIRDSVRAMSDSEKSKLIKQAAGLRGHRRHKPDRGLELAFYTFDILGDYGMYRDLHRHRMLTQERQPLSTRFGYDTPDEIEDAGLGNQYHEAMARAADAFEKISKDFPLEAQYVVPMSYNIRWNVHINLRALTWLTEIRSTPQGHIGYRRIAQEMFRKVKEVHPALAEYMKFVDLNEYSLGRLNAEQRQENKQTAG</sequence>
<proteinExistence type="predicted"/>
<reference evidence="1" key="1">
    <citation type="submission" date="2018-05" db="EMBL/GenBank/DDBJ databases">
        <authorList>
            <person name="Lanie J.A."/>
            <person name="Ng W.-L."/>
            <person name="Kazmierczak K.M."/>
            <person name="Andrzejewski T.M."/>
            <person name="Davidsen T.M."/>
            <person name="Wayne K.J."/>
            <person name="Tettelin H."/>
            <person name="Glass J.I."/>
            <person name="Rusch D."/>
            <person name="Podicherti R."/>
            <person name="Tsui H.-C.T."/>
            <person name="Winkler M.E."/>
        </authorList>
    </citation>
    <scope>NUCLEOTIDE SEQUENCE</scope>
</reference>
<protein>
    <recommendedName>
        <fullName evidence="2">Thymidylate synthase complementing protein ThyX</fullName>
    </recommendedName>
</protein>
<evidence type="ECO:0000313" key="1">
    <source>
        <dbReference type="EMBL" id="SVA07783.1"/>
    </source>
</evidence>
<accession>A0A381T294</accession>
<evidence type="ECO:0008006" key="2">
    <source>
        <dbReference type="Google" id="ProtNLM"/>
    </source>
</evidence>
<name>A0A381T294_9ZZZZ</name>
<dbReference type="PROSITE" id="PS51331">
    <property type="entry name" value="THYX"/>
    <property type="match status" value="2"/>
</dbReference>
<dbReference type="GO" id="GO:0070402">
    <property type="term" value="F:NADPH binding"/>
    <property type="evidence" value="ECO:0007669"/>
    <property type="project" value="TreeGrafter"/>
</dbReference>
<organism evidence="1">
    <name type="scientific">marine metagenome</name>
    <dbReference type="NCBI Taxonomy" id="408172"/>
    <lineage>
        <taxon>unclassified sequences</taxon>
        <taxon>metagenomes</taxon>
        <taxon>ecological metagenomes</taxon>
    </lineage>
</organism>
<dbReference type="CDD" id="cd20175">
    <property type="entry name" value="ThyX"/>
    <property type="match status" value="1"/>
</dbReference>
<dbReference type="Gene3D" id="3.30.1360.170">
    <property type="match status" value="2"/>
</dbReference>
<dbReference type="SUPFAM" id="SSF69796">
    <property type="entry name" value="Thymidylate synthase-complementing protein Thy1"/>
    <property type="match status" value="2"/>
</dbReference>
<gene>
    <name evidence="1" type="ORF">METZ01_LOCUS60637</name>
</gene>
<dbReference type="GO" id="GO:0050660">
    <property type="term" value="F:flavin adenine dinucleotide binding"/>
    <property type="evidence" value="ECO:0007669"/>
    <property type="project" value="InterPro"/>
</dbReference>
<dbReference type="AlphaFoldDB" id="A0A381T294"/>
<dbReference type="PANTHER" id="PTHR34934">
    <property type="entry name" value="FLAVIN-DEPENDENT THYMIDYLATE SYNTHASE"/>
    <property type="match status" value="1"/>
</dbReference>
<dbReference type="GO" id="GO:0006231">
    <property type="term" value="P:dTMP biosynthetic process"/>
    <property type="evidence" value="ECO:0007669"/>
    <property type="project" value="InterPro"/>
</dbReference>
<dbReference type="EMBL" id="UINC01003608">
    <property type="protein sequence ID" value="SVA07783.1"/>
    <property type="molecule type" value="Genomic_DNA"/>
</dbReference>
<dbReference type="Pfam" id="PF02511">
    <property type="entry name" value="Thy1"/>
    <property type="match status" value="2"/>
</dbReference>
<dbReference type="GO" id="GO:0004799">
    <property type="term" value="F:thymidylate synthase activity"/>
    <property type="evidence" value="ECO:0007669"/>
    <property type="project" value="TreeGrafter"/>
</dbReference>
<dbReference type="GO" id="GO:0050797">
    <property type="term" value="F:thymidylate synthase (FAD) activity"/>
    <property type="evidence" value="ECO:0007669"/>
    <property type="project" value="InterPro"/>
</dbReference>